<dbReference type="PANTHER" id="PTHR46889:SF4">
    <property type="entry name" value="TRANSPOSASE INSO FOR INSERTION SEQUENCE ELEMENT IS911B-RELATED"/>
    <property type="match status" value="1"/>
</dbReference>
<keyword evidence="3" id="KW-1185">Reference proteome</keyword>
<organism evidence="2 3">
    <name type="scientific">Geodia barretti</name>
    <name type="common">Barrett's horny sponge</name>
    <dbReference type="NCBI Taxonomy" id="519541"/>
    <lineage>
        <taxon>Eukaryota</taxon>
        <taxon>Metazoa</taxon>
        <taxon>Porifera</taxon>
        <taxon>Demospongiae</taxon>
        <taxon>Heteroscleromorpha</taxon>
        <taxon>Tetractinellida</taxon>
        <taxon>Astrophorina</taxon>
        <taxon>Geodiidae</taxon>
        <taxon>Geodia</taxon>
    </lineage>
</organism>
<comment type="caution">
    <text evidence="2">The sequence shown here is derived from an EMBL/GenBank/DDBJ whole genome shotgun (WGS) entry which is preliminary data.</text>
</comment>
<dbReference type="InterPro" id="IPR036397">
    <property type="entry name" value="RNaseH_sf"/>
</dbReference>
<dbReference type="Proteomes" id="UP001174909">
    <property type="component" value="Unassembled WGS sequence"/>
</dbReference>
<accession>A0AA35RWV8</accession>
<protein>
    <recommendedName>
        <fullName evidence="1">Integrase catalytic domain-containing protein</fullName>
    </recommendedName>
</protein>
<evidence type="ECO:0000259" key="1">
    <source>
        <dbReference type="Pfam" id="PF13683"/>
    </source>
</evidence>
<dbReference type="Gene3D" id="3.30.420.10">
    <property type="entry name" value="Ribonuclease H-like superfamily/Ribonuclease H"/>
    <property type="match status" value="1"/>
</dbReference>
<dbReference type="Pfam" id="PF13683">
    <property type="entry name" value="rve_3"/>
    <property type="match status" value="1"/>
</dbReference>
<dbReference type="EMBL" id="CASHTH010001709">
    <property type="protein sequence ID" value="CAI8018739.1"/>
    <property type="molecule type" value="Genomic_DNA"/>
</dbReference>
<dbReference type="InterPro" id="IPR001584">
    <property type="entry name" value="Integrase_cat-core"/>
</dbReference>
<dbReference type="SUPFAM" id="SSF53098">
    <property type="entry name" value="Ribonuclease H-like"/>
    <property type="match status" value="1"/>
</dbReference>
<dbReference type="AlphaFoldDB" id="A0AA35RWV8"/>
<dbReference type="GO" id="GO:0003676">
    <property type="term" value="F:nucleic acid binding"/>
    <property type="evidence" value="ECO:0007669"/>
    <property type="project" value="InterPro"/>
</dbReference>
<gene>
    <name evidence="2" type="ORF">GBAR_LOCUS11352</name>
</gene>
<sequence length="107" mass="11900">MDGKGRYNDNTFVERLWRTVKYEEVYLKAYANASEARRELGAYLRFYNDQRPHQALGYRTPAEVFHQVTDVGEEGAVQAKESPIAQTLVSSAGAAGLSPNSTSILSN</sequence>
<dbReference type="GO" id="GO:0015074">
    <property type="term" value="P:DNA integration"/>
    <property type="evidence" value="ECO:0007669"/>
    <property type="project" value="InterPro"/>
</dbReference>
<evidence type="ECO:0000313" key="3">
    <source>
        <dbReference type="Proteomes" id="UP001174909"/>
    </source>
</evidence>
<dbReference type="InterPro" id="IPR050900">
    <property type="entry name" value="Transposase_IS3/IS150/IS904"/>
</dbReference>
<evidence type="ECO:0000313" key="2">
    <source>
        <dbReference type="EMBL" id="CAI8018739.1"/>
    </source>
</evidence>
<name>A0AA35RWV8_GEOBA</name>
<dbReference type="PANTHER" id="PTHR46889">
    <property type="entry name" value="TRANSPOSASE INSF FOR INSERTION SEQUENCE IS3B-RELATED"/>
    <property type="match status" value="1"/>
</dbReference>
<feature type="domain" description="Integrase catalytic" evidence="1">
    <location>
        <begin position="5"/>
        <end position="61"/>
    </location>
</feature>
<dbReference type="InterPro" id="IPR012337">
    <property type="entry name" value="RNaseH-like_sf"/>
</dbReference>
<reference evidence="2" key="1">
    <citation type="submission" date="2023-03" db="EMBL/GenBank/DDBJ databases">
        <authorList>
            <person name="Steffen K."/>
            <person name="Cardenas P."/>
        </authorList>
    </citation>
    <scope>NUCLEOTIDE SEQUENCE</scope>
</reference>
<proteinExistence type="predicted"/>